<sequence length="13" mass="1367">MAGQFSGPLRCSL</sequence>
<accession>A0A2P2P144</accession>
<dbReference type="EMBL" id="GGEC01068032">
    <property type="protein sequence ID" value="MBX48516.1"/>
    <property type="molecule type" value="Transcribed_RNA"/>
</dbReference>
<name>A0A2P2P144_RHIMU</name>
<proteinExistence type="predicted"/>
<organism evidence="1">
    <name type="scientific">Rhizophora mucronata</name>
    <name type="common">Asiatic mangrove</name>
    <dbReference type="NCBI Taxonomy" id="61149"/>
    <lineage>
        <taxon>Eukaryota</taxon>
        <taxon>Viridiplantae</taxon>
        <taxon>Streptophyta</taxon>
        <taxon>Embryophyta</taxon>
        <taxon>Tracheophyta</taxon>
        <taxon>Spermatophyta</taxon>
        <taxon>Magnoliopsida</taxon>
        <taxon>eudicotyledons</taxon>
        <taxon>Gunneridae</taxon>
        <taxon>Pentapetalae</taxon>
        <taxon>rosids</taxon>
        <taxon>fabids</taxon>
        <taxon>Malpighiales</taxon>
        <taxon>Rhizophoraceae</taxon>
        <taxon>Rhizophora</taxon>
    </lineage>
</organism>
<evidence type="ECO:0000313" key="1">
    <source>
        <dbReference type="EMBL" id="MBX48516.1"/>
    </source>
</evidence>
<reference evidence="1" key="1">
    <citation type="submission" date="2018-02" db="EMBL/GenBank/DDBJ databases">
        <title>Rhizophora mucronata_Transcriptome.</title>
        <authorList>
            <person name="Meera S.P."/>
            <person name="Sreeshan A."/>
            <person name="Augustine A."/>
        </authorList>
    </citation>
    <scope>NUCLEOTIDE SEQUENCE</scope>
    <source>
        <tissue evidence="1">Leaf</tissue>
    </source>
</reference>
<protein>
    <submittedName>
        <fullName evidence="1">Uncharacterized protein</fullName>
    </submittedName>
</protein>